<dbReference type="Proteomes" id="UP000226079">
    <property type="component" value="Unassembled WGS sequence"/>
</dbReference>
<organism evidence="1 2">
    <name type="scientific">Propionicimonas paludicola</name>
    <dbReference type="NCBI Taxonomy" id="185243"/>
    <lineage>
        <taxon>Bacteria</taxon>
        <taxon>Bacillati</taxon>
        <taxon>Actinomycetota</taxon>
        <taxon>Actinomycetes</taxon>
        <taxon>Propionibacteriales</taxon>
        <taxon>Nocardioidaceae</taxon>
        <taxon>Propionicimonas</taxon>
    </lineage>
</organism>
<dbReference type="AlphaFoldDB" id="A0A2A9CT84"/>
<accession>A0A2A9CT84</accession>
<evidence type="ECO:0000313" key="2">
    <source>
        <dbReference type="Proteomes" id="UP000226079"/>
    </source>
</evidence>
<sequence>MTRLLDAIEEQFGAIVHLEDDLYWNVPLSAATAVYDTPELDMGSVVDDAASVGEFLGRPDEPVFIWHEAEHLAGILRSIARLDLPPA</sequence>
<proteinExistence type="predicted"/>
<gene>
    <name evidence="1" type="ORF">ATK74_1405</name>
</gene>
<dbReference type="EMBL" id="PDJC01000001">
    <property type="protein sequence ID" value="PFG16850.1"/>
    <property type="molecule type" value="Genomic_DNA"/>
</dbReference>
<keyword evidence="2" id="KW-1185">Reference proteome</keyword>
<evidence type="ECO:0000313" key="1">
    <source>
        <dbReference type="EMBL" id="PFG16850.1"/>
    </source>
</evidence>
<name>A0A2A9CT84_9ACTN</name>
<protein>
    <submittedName>
        <fullName evidence="1">Uncharacterized protein</fullName>
    </submittedName>
</protein>
<reference evidence="1 2" key="1">
    <citation type="submission" date="2017-10" db="EMBL/GenBank/DDBJ databases">
        <title>Sequencing the genomes of 1000 actinobacteria strains.</title>
        <authorList>
            <person name="Klenk H.-P."/>
        </authorList>
    </citation>
    <scope>NUCLEOTIDE SEQUENCE [LARGE SCALE GENOMIC DNA]</scope>
    <source>
        <strain evidence="1 2">DSM 15597</strain>
    </source>
</reference>
<comment type="caution">
    <text evidence="1">The sequence shown here is derived from an EMBL/GenBank/DDBJ whole genome shotgun (WGS) entry which is preliminary data.</text>
</comment>